<evidence type="ECO:0000313" key="2">
    <source>
        <dbReference type="Proteomes" id="UP001239111"/>
    </source>
</evidence>
<evidence type="ECO:0000313" key="1">
    <source>
        <dbReference type="EMBL" id="KAJ8687322.1"/>
    </source>
</evidence>
<sequence>MDSVAGAQASDCRLKSDINNNTTTTSSPGAMRELLRLKDERILELESQLRQREAEIVELRSHLDKFLSVLPFKSPLSPQRQPRQPRKQRAQGISAEPPRQELAPLVQVEKSDRSRELIKAAILDNDFMKNLELTQIKEIVDCMYPVTFPAGSVIIREGDVGSIVFVMEG</sequence>
<protein>
    <submittedName>
        <fullName evidence="1">Uncharacterized protein</fullName>
    </submittedName>
</protein>
<reference evidence="1" key="1">
    <citation type="submission" date="2023-04" db="EMBL/GenBank/DDBJ databases">
        <title>A chromosome-level genome assembly of the parasitoid wasp Eretmocerus hayati.</title>
        <authorList>
            <person name="Zhong Y."/>
            <person name="Liu S."/>
            <person name="Liu Y."/>
        </authorList>
    </citation>
    <scope>NUCLEOTIDE SEQUENCE</scope>
    <source>
        <strain evidence="1">ZJU_SS_LIU_2023</strain>
    </source>
</reference>
<organism evidence="1 2">
    <name type="scientific">Eretmocerus hayati</name>
    <dbReference type="NCBI Taxonomy" id="131215"/>
    <lineage>
        <taxon>Eukaryota</taxon>
        <taxon>Metazoa</taxon>
        <taxon>Ecdysozoa</taxon>
        <taxon>Arthropoda</taxon>
        <taxon>Hexapoda</taxon>
        <taxon>Insecta</taxon>
        <taxon>Pterygota</taxon>
        <taxon>Neoptera</taxon>
        <taxon>Endopterygota</taxon>
        <taxon>Hymenoptera</taxon>
        <taxon>Apocrita</taxon>
        <taxon>Proctotrupomorpha</taxon>
        <taxon>Chalcidoidea</taxon>
        <taxon>Aphelinidae</taxon>
        <taxon>Aphelininae</taxon>
        <taxon>Eretmocerus</taxon>
    </lineage>
</organism>
<keyword evidence="2" id="KW-1185">Reference proteome</keyword>
<name>A0ACC2PV45_9HYME</name>
<comment type="caution">
    <text evidence="1">The sequence shown here is derived from an EMBL/GenBank/DDBJ whole genome shotgun (WGS) entry which is preliminary data.</text>
</comment>
<proteinExistence type="predicted"/>
<gene>
    <name evidence="1" type="ORF">QAD02_023116</name>
</gene>
<dbReference type="Proteomes" id="UP001239111">
    <property type="component" value="Chromosome 1"/>
</dbReference>
<dbReference type="EMBL" id="CM056741">
    <property type="protein sequence ID" value="KAJ8687322.1"/>
    <property type="molecule type" value="Genomic_DNA"/>
</dbReference>
<accession>A0ACC2PV45</accession>